<feature type="domain" description="DNA polymerase III beta sliding clamp central" evidence="11">
    <location>
        <begin position="127"/>
        <end position="249"/>
    </location>
</feature>
<dbReference type="GO" id="GO:0003677">
    <property type="term" value="F:DNA binding"/>
    <property type="evidence" value="ECO:0007669"/>
    <property type="project" value="UniProtKB-KW"/>
</dbReference>
<protein>
    <submittedName>
        <fullName evidence="13">DNA polymerase III subunit beta</fullName>
    </submittedName>
</protein>
<dbReference type="EMBL" id="LLZG01000142">
    <property type="protein sequence ID" value="KUL36156.1"/>
    <property type="molecule type" value="Genomic_DNA"/>
</dbReference>
<dbReference type="Gene3D" id="3.10.150.10">
    <property type="entry name" value="DNA Polymerase III, subunit A, domain 2"/>
    <property type="match status" value="3"/>
</dbReference>
<evidence type="ECO:0000313" key="13">
    <source>
        <dbReference type="EMBL" id="KUL36156.1"/>
    </source>
</evidence>
<dbReference type="NCBIfam" id="TIGR00663">
    <property type="entry name" value="dnan"/>
    <property type="match status" value="1"/>
</dbReference>
<dbReference type="CDD" id="cd00140">
    <property type="entry name" value="beta_clamp"/>
    <property type="match status" value="1"/>
</dbReference>
<dbReference type="InterPro" id="IPR046938">
    <property type="entry name" value="DNA_clamp_sf"/>
</dbReference>
<dbReference type="Pfam" id="PF02767">
    <property type="entry name" value="DNA_pol3_beta_2"/>
    <property type="match status" value="1"/>
</dbReference>
<feature type="domain" description="DNA polymerase III beta sliding clamp N-terminal" evidence="10">
    <location>
        <begin position="1"/>
        <end position="118"/>
    </location>
</feature>
<evidence type="ECO:0000313" key="14">
    <source>
        <dbReference type="Proteomes" id="UP000053923"/>
    </source>
</evidence>
<comment type="subcellular location">
    <subcellularLocation>
        <location evidence="1">Cytoplasm</location>
    </subcellularLocation>
</comment>
<dbReference type="InterPro" id="IPR022635">
    <property type="entry name" value="DNA_polIII_beta_C"/>
</dbReference>
<dbReference type="AlphaFoldDB" id="A0A0X3UYU5"/>
<dbReference type="InterPro" id="IPR022637">
    <property type="entry name" value="DNA_polIII_beta_cen"/>
</dbReference>
<dbReference type="InterPro" id="IPR001001">
    <property type="entry name" value="DNA_polIII_beta"/>
</dbReference>
<dbReference type="Pfam" id="PF02768">
    <property type="entry name" value="DNA_pol3_beta_3"/>
    <property type="match status" value="1"/>
</dbReference>
<comment type="similarity">
    <text evidence="2">Belongs to the beta sliding clamp family.</text>
</comment>
<evidence type="ECO:0000256" key="1">
    <source>
        <dbReference type="ARBA" id="ARBA00004496"/>
    </source>
</evidence>
<evidence type="ECO:0000256" key="7">
    <source>
        <dbReference type="ARBA" id="ARBA00022932"/>
    </source>
</evidence>
<dbReference type="SMART" id="SM00480">
    <property type="entry name" value="POL3Bc"/>
    <property type="match status" value="1"/>
</dbReference>
<evidence type="ECO:0000256" key="4">
    <source>
        <dbReference type="ARBA" id="ARBA00022679"/>
    </source>
</evidence>
<accession>A0A0X3UYU5</accession>
<dbReference type="GO" id="GO:0006271">
    <property type="term" value="P:DNA strand elongation involved in DNA replication"/>
    <property type="evidence" value="ECO:0007669"/>
    <property type="project" value="TreeGrafter"/>
</dbReference>
<evidence type="ECO:0000256" key="2">
    <source>
        <dbReference type="ARBA" id="ARBA00010752"/>
    </source>
</evidence>
<sequence>MEFRIERTAFAEAVGWAARALPSRTPVPVLGGLLLAAGAGRLTVSGFDFEAAARIDVDAETASAGQVLVPGRRLLDICRVLPDGPVSCALSGTRFTVEADGTEFGMSTLPREEYPALPSQPSAYGSVDAAAFATAVGQVAVAAGRDETLPVLTGVQLRLDGDSMTLSASDRYRYAVRRVGWKPESDATASDGAVDALVPARRLLDAARSLARCGVVRVGLDRAAGGGLAGFEGGGMRSVVRLLDGRLPKYGSLFDMAGAAVAEVECGALTEAVRRVAVVAEASSPVRMDFSGDGCVLLRAGFGDDVATQRLPAVLSGAQEVTVAFNPAYLLDALNSFEAPRLRMELLGAGQRTLLSAVAGEDGSKDGSEDGSEVGSGDGSGDGGAEAGSASHRHLLMSVKQLV</sequence>
<gene>
    <name evidence="13" type="ORF">ADL12_19305</name>
</gene>
<dbReference type="PANTHER" id="PTHR30478">
    <property type="entry name" value="DNA POLYMERASE III SUBUNIT BETA"/>
    <property type="match status" value="1"/>
</dbReference>
<organism evidence="13 14">
    <name type="scientific">Streptomyces regalis</name>
    <dbReference type="NCBI Taxonomy" id="68262"/>
    <lineage>
        <taxon>Bacteria</taxon>
        <taxon>Bacillati</taxon>
        <taxon>Actinomycetota</taxon>
        <taxon>Actinomycetes</taxon>
        <taxon>Kitasatosporales</taxon>
        <taxon>Streptomycetaceae</taxon>
        <taxon>Streptomyces</taxon>
    </lineage>
</organism>
<evidence type="ECO:0000259" key="11">
    <source>
        <dbReference type="Pfam" id="PF02767"/>
    </source>
</evidence>
<dbReference type="Proteomes" id="UP000053923">
    <property type="component" value="Unassembled WGS sequence"/>
</dbReference>
<dbReference type="InterPro" id="IPR022634">
    <property type="entry name" value="DNA_polIII_beta_N"/>
</dbReference>
<dbReference type="GO" id="GO:0003887">
    <property type="term" value="F:DNA-directed DNA polymerase activity"/>
    <property type="evidence" value="ECO:0007669"/>
    <property type="project" value="UniProtKB-KW"/>
</dbReference>
<comment type="caution">
    <text evidence="13">The sequence shown here is derived from an EMBL/GenBank/DDBJ whole genome shotgun (WGS) entry which is preliminary data.</text>
</comment>
<feature type="region of interest" description="Disordered" evidence="9">
    <location>
        <begin position="359"/>
        <end position="392"/>
    </location>
</feature>
<dbReference type="SUPFAM" id="SSF55979">
    <property type="entry name" value="DNA clamp"/>
    <property type="match status" value="3"/>
</dbReference>
<keyword evidence="6" id="KW-0235">DNA replication</keyword>
<evidence type="ECO:0000256" key="8">
    <source>
        <dbReference type="ARBA" id="ARBA00023125"/>
    </source>
</evidence>
<evidence type="ECO:0000259" key="10">
    <source>
        <dbReference type="Pfam" id="PF00712"/>
    </source>
</evidence>
<evidence type="ECO:0000256" key="3">
    <source>
        <dbReference type="ARBA" id="ARBA00022490"/>
    </source>
</evidence>
<dbReference type="GO" id="GO:0009360">
    <property type="term" value="C:DNA polymerase III complex"/>
    <property type="evidence" value="ECO:0007669"/>
    <property type="project" value="InterPro"/>
</dbReference>
<dbReference type="PANTHER" id="PTHR30478:SF0">
    <property type="entry name" value="BETA SLIDING CLAMP"/>
    <property type="match status" value="1"/>
</dbReference>
<feature type="compositionally biased region" description="Gly residues" evidence="9">
    <location>
        <begin position="374"/>
        <end position="386"/>
    </location>
</feature>
<dbReference type="GO" id="GO:0005737">
    <property type="term" value="C:cytoplasm"/>
    <property type="evidence" value="ECO:0007669"/>
    <property type="project" value="UniProtKB-SubCell"/>
</dbReference>
<name>A0A0X3UYU5_9ACTN</name>
<keyword evidence="7" id="KW-0239">DNA-directed DNA polymerase</keyword>
<evidence type="ECO:0000256" key="5">
    <source>
        <dbReference type="ARBA" id="ARBA00022695"/>
    </source>
</evidence>
<feature type="domain" description="DNA polymerase III beta sliding clamp C-terminal" evidence="12">
    <location>
        <begin position="259"/>
        <end position="360"/>
    </location>
</feature>
<dbReference type="Pfam" id="PF00712">
    <property type="entry name" value="DNA_pol3_beta"/>
    <property type="match status" value="1"/>
</dbReference>
<evidence type="ECO:0000259" key="12">
    <source>
        <dbReference type="Pfam" id="PF02768"/>
    </source>
</evidence>
<keyword evidence="3" id="KW-0963">Cytoplasm</keyword>
<keyword evidence="4" id="KW-0808">Transferase</keyword>
<evidence type="ECO:0000256" key="6">
    <source>
        <dbReference type="ARBA" id="ARBA00022705"/>
    </source>
</evidence>
<evidence type="ECO:0000256" key="9">
    <source>
        <dbReference type="SAM" id="MobiDB-lite"/>
    </source>
</evidence>
<dbReference type="GO" id="GO:0008408">
    <property type="term" value="F:3'-5' exonuclease activity"/>
    <property type="evidence" value="ECO:0007669"/>
    <property type="project" value="InterPro"/>
</dbReference>
<dbReference type="RefSeq" id="WP_062703913.1">
    <property type="nucleotide sequence ID" value="NZ_LLZG01000142.1"/>
</dbReference>
<proteinExistence type="inferred from homology"/>
<keyword evidence="5" id="KW-0548">Nucleotidyltransferase</keyword>
<reference evidence="14" key="1">
    <citation type="submission" date="2015-10" db="EMBL/GenBank/DDBJ databases">
        <authorList>
            <person name="Ju K.-S."/>
            <person name="Doroghazi J.R."/>
            <person name="Metcalf W.W."/>
        </authorList>
    </citation>
    <scope>NUCLEOTIDE SEQUENCE [LARGE SCALE GENOMIC DNA]</scope>
    <source>
        <strain evidence="14">NRRL 3151</strain>
    </source>
</reference>
<keyword evidence="8" id="KW-0238">DNA-binding</keyword>
<dbReference type="OrthoDB" id="468978at2"/>
<keyword evidence="14" id="KW-1185">Reference proteome</keyword>